<dbReference type="OrthoDB" id="9779902at2"/>
<reference evidence="4" key="2">
    <citation type="submission" date="2015-07" db="EMBL/GenBank/DDBJ databases">
        <title>MeaNS - Measles Nucleotide Surveillance Program.</title>
        <authorList>
            <person name="Tran T."/>
            <person name="Druce J."/>
        </authorList>
    </citation>
    <scope>NUCLEOTIDE SEQUENCE</scope>
    <source>
        <strain evidence="4">DSM 9887</strain>
    </source>
</reference>
<feature type="domain" description="NAD-dependent epimerase/dehydratase" evidence="2">
    <location>
        <begin position="4"/>
        <end position="279"/>
    </location>
</feature>
<dbReference type="AlphaFoldDB" id="A0A0K9YIU9"/>
<sequence>MAVVIVTGSAGLIGSETAAFYAESGYQVVGIDNNMRQTFFGAEGSTLWNRSRLIESYRSNYEHYDADIRNANELEPIFARYGQEIVLIVHTAAQPSHDWAAKDPITDFAVNANGTLHLLEATRKYCPGAVFVFTSTNKVYGDAPNRLPLIEKETRWEIDPAHPYQNGIKEDLSVDQNMHSLFGASKLAADILVQEYGRYFGIRTVCFRGGVLSGSRQAGVPLHGFINYLMKCAMTGTPYTIFGYKGKQVRDVIHAHDVVRAIHAVYTHPPAPGEVYNLGGGIYSNISVLEAIHMVEDETGRAINFGYSDQHRSGDHIWYVSSLEKFMQHYPNWSMQYSMKMILEEIYQENKERWSVTP</sequence>
<dbReference type="SUPFAM" id="SSF51735">
    <property type="entry name" value="NAD(P)-binding Rossmann-fold domains"/>
    <property type="match status" value="1"/>
</dbReference>
<dbReference type="Gene3D" id="3.40.50.720">
    <property type="entry name" value="NAD(P)-binding Rossmann-like Domain"/>
    <property type="match status" value="1"/>
</dbReference>
<evidence type="ECO:0000313" key="3">
    <source>
        <dbReference type="EMBL" id="GED69117.1"/>
    </source>
</evidence>
<comment type="caution">
    <text evidence="4">The sequence shown here is derived from an EMBL/GenBank/DDBJ whole genome shotgun (WGS) entry which is preliminary data.</text>
</comment>
<name>A0A0K9YIU9_9BACL</name>
<evidence type="ECO:0000313" key="5">
    <source>
        <dbReference type="Proteomes" id="UP000036834"/>
    </source>
</evidence>
<evidence type="ECO:0000313" key="4">
    <source>
        <dbReference type="EMBL" id="KNB68617.1"/>
    </source>
</evidence>
<dbReference type="PATRIC" id="fig|54915.3.peg.518"/>
<dbReference type="EMBL" id="LGIQ01000017">
    <property type="protein sequence ID" value="KNB68617.1"/>
    <property type="molecule type" value="Genomic_DNA"/>
</dbReference>
<dbReference type="Proteomes" id="UP000319578">
    <property type="component" value="Unassembled WGS sequence"/>
</dbReference>
<dbReference type="CDD" id="cd05258">
    <property type="entry name" value="CDP_TE_SDR_e"/>
    <property type="match status" value="1"/>
</dbReference>
<dbReference type="PANTHER" id="PTHR43000">
    <property type="entry name" value="DTDP-D-GLUCOSE 4,6-DEHYDRATASE-RELATED"/>
    <property type="match status" value="1"/>
</dbReference>
<dbReference type="InterPro" id="IPR001509">
    <property type="entry name" value="Epimerase_deHydtase"/>
</dbReference>
<gene>
    <name evidence="4" type="ORF">ADS79_32100</name>
    <name evidence="3" type="ORF">BRE01_28190</name>
</gene>
<organism evidence="4 5">
    <name type="scientific">Brevibacillus reuszeri</name>
    <dbReference type="NCBI Taxonomy" id="54915"/>
    <lineage>
        <taxon>Bacteria</taxon>
        <taxon>Bacillati</taxon>
        <taxon>Bacillota</taxon>
        <taxon>Bacilli</taxon>
        <taxon>Bacillales</taxon>
        <taxon>Paenibacillaceae</taxon>
        <taxon>Brevibacillus</taxon>
    </lineage>
</organism>
<comment type="similarity">
    <text evidence="1">Belongs to the NAD(P)-dependent epimerase/dehydratase family.</text>
</comment>
<accession>A0A0K9YIU9</accession>
<dbReference type="EMBL" id="BJON01000010">
    <property type="protein sequence ID" value="GED69117.1"/>
    <property type="molecule type" value="Genomic_DNA"/>
</dbReference>
<reference evidence="5" key="1">
    <citation type="submission" date="2015-07" db="EMBL/GenBank/DDBJ databases">
        <title>Genome sequencing project for genomic taxonomy and phylogenomics of Bacillus-like bacteria.</title>
        <authorList>
            <person name="Liu B."/>
            <person name="Wang J."/>
            <person name="Zhu Y."/>
            <person name="Liu G."/>
            <person name="Chen Q."/>
            <person name="Chen Z."/>
            <person name="Lan J."/>
            <person name="Che J."/>
            <person name="Ge C."/>
            <person name="Shi H."/>
            <person name="Pan Z."/>
            <person name="Liu X."/>
        </authorList>
    </citation>
    <scope>NUCLEOTIDE SEQUENCE [LARGE SCALE GENOMIC DNA]</scope>
    <source>
        <strain evidence="5">DSM 9887</strain>
    </source>
</reference>
<protein>
    <submittedName>
        <fullName evidence="4">NAD-dependent epimerase</fullName>
    </submittedName>
</protein>
<dbReference type="RefSeq" id="WP_049742546.1">
    <property type="nucleotide sequence ID" value="NZ_BJON01000010.1"/>
</dbReference>
<dbReference type="InterPro" id="IPR036291">
    <property type="entry name" value="NAD(P)-bd_dom_sf"/>
</dbReference>
<dbReference type="STRING" id="54915.ADS79_32100"/>
<evidence type="ECO:0000259" key="2">
    <source>
        <dbReference type="Pfam" id="PF01370"/>
    </source>
</evidence>
<proteinExistence type="inferred from homology"/>
<dbReference type="Proteomes" id="UP000036834">
    <property type="component" value="Unassembled WGS sequence"/>
</dbReference>
<evidence type="ECO:0000313" key="6">
    <source>
        <dbReference type="Proteomes" id="UP000319578"/>
    </source>
</evidence>
<reference evidence="3 6" key="3">
    <citation type="submission" date="2019-06" db="EMBL/GenBank/DDBJ databases">
        <title>Whole genome shotgun sequence of Brevibacillus reuszeri NBRC 15719.</title>
        <authorList>
            <person name="Hosoyama A."/>
            <person name="Uohara A."/>
            <person name="Ohji S."/>
            <person name="Ichikawa N."/>
        </authorList>
    </citation>
    <scope>NUCLEOTIDE SEQUENCE [LARGE SCALE GENOMIC DNA]</scope>
    <source>
        <strain evidence="3 6">NBRC 15719</strain>
    </source>
</reference>
<keyword evidence="6" id="KW-1185">Reference proteome</keyword>
<dbReference type="Pfam" id="PF01370">
    <property type="entry name" value="Epimerase"/>
    <property type="match status" value="1"/>
</dbReference>
<evidence type="ECO:0000256" key="1">
    <source>
        <dbReference type="ARBA" id="ARBA00007637"/>
    </source>
</evidence>